<dbReference type="NCBIfam" id="TIGR00229">
    <property type="entry name" value="sensory_box"/>
    <property type="match status" value="2"/>
</dbReference>
<dbReference type="EMBL" id="AP019782">
    <property type="protein sequence ID" value="BBL72132.1"/>
    <property type="molecule type" value="Genomic_DNA"/>
</dbReference>
<dbReference type="GO" id="GO:0006355">
    <property type="term" value="P:regulation of DNA-templated transcription"/>
    <property type="evidence" value="ECO:0007669"/>
    <property type="project" value="InterPro"/>
</dbReference>
<dbReference type="AlphaFoldDB" id="A0A8D4VT61"/>
<comment type="subcellular location">
    <subcellularLocation>
        <location evidence="2">Cell membrane</location>
        <topology evidence="2">Multi-pass membrane protein</topology>
    </subcellularLocation>
</comment>
<dbReference type="Pfam" id="PF00563">
    <property type="entry name" value="EAL"/>
    <property type="match status" value="1"/>
</dbReference>
<feature type="transmembrane region" description="Helical" evidence="7">
    <location>
        <begin position="176"/>
        <end position="194"/>
    </location>
</feature>
<dbReference type="CDD" id="cd06225">
    <property type="entry name" value="HAMP"/>
    <property type="match status" value="1"/>
</dbReference>
<dbReference type="PROSITE" id="PS50885">
    <property type="entry name" value="HAMP"/>
    <property type="match status" value="1"/>
</dbReference>
<name>A0A8D4VT61_9GAMM</name>
<dbReference type="PROSITE" id="PS50883">
    <property type="entry name" value="EAL"/>
    <property type="match status" value="1"/>
</dbReference>
<keyword evidence="5 7" id="KW-1133">Transmembrane helix</keyword>
<dbReference type="Pfam" id="PF13426">
    <property type="entry name" value="PAS_9"/>
    <property type="match status" value="1"/>
</dbReference>
<dbReference type="InterPro" id="IPR001633">
    <property type="entry name" value="EAL_dom"/>
</dbReference>
<evidence type="ECO:0008006" key="15">
    <source>
        <dbReference type="Google" id="ProtNLM"/>
    </source>
</evidence>
<dbReference type="CDD" id="cd01949">
    <property type="entry name" value="GGDEF"/>
    <property type="match status" value="1"/>
</dbReference>
<feature type="domain" description="PAC" evidence="9">
    <location>
        <begin position="330"/>
        <end position="382"/>
    </location>
</feature>
<feature type="transmembrane region" description="Helical" evidence="7">
    <location>
        <begin position="17"/>
        <end position="37"/>
    </location>
</feature>
<feature type="domain" description="PAS" evidence="8">
    <location>
        <begin position="376"/>
        <end position="450"/>
    </location>
</feature>
<dbReference type="RefSeq" id="WP_221047380.1">
    <property type="nucleotide sequence ID" value="NZ_AP019782.1"/>
</dbReference>
<evidence type="ECO:0000256" key="3">
    <source>
        <dbReference type="ARBA" id="ARBA00022475"/>
    </source>
</evidence>
<dbReference type="InterPro" id="IPR003660">
    <property type="entry name" value="HAMP_dom"/>
</dbReference>
<dbReference type="InterPro" id="IPR000700">
    <property type="entry name" value="PAS-assoc_C"/>
</dbReference>
<dbReference type="InterPro" id="IPR033463">
    <property type="entry name" value="sCache_3"/>
</dbReference>
<dbReference type="PANTHER" id="PTHR44757">
    <property type="entry name" value="DIGUANYLATE CYCLASE DGCP"/>
    <property type="match status" value="1"/>
</dbReference>
<dbReference type="PROSITE" id="PS50113">
    <property type="entry name" value="PAC"/>
    <property type="match status" value="2"/>
</dbReference>
<dbReference type="InterPro" id="IPR013767">
    <property type="entry name" value="PAS_fold"/>
</dbReference>
<dbReference type="Pfam" id="PF00672">
    <property type="entry name" value="HAMP"/>
    <property type="match status" value="1"/>
</dbReference>
<keyword evidence="14" id="KW-1185">Reference proteome</keyword>
<evidence type="ECO:0000259" key="9">
    <source>
        <dbReference type="PROSITE" id="PS50113"/>
    </source>
</evidence>
<proteinExistence type="predicted"/>
<sequence length="944" mass="105384">MWHRPVKFFTRSIRRQLVLGIMAVHAVLMTLFVYDLVERQRDFLLAQSLDQAHSLAGTLAANSVSWVLAEDVSGLQEILRAQTRYPYLRYAMLLSPQGRVLGHSDPAFTGQYISDPTSLALLRIHNPNPQTLQNDARSVDVAEPVLANGRLIGWARVGIGQEHIANGLALVTRNGLIYTAMAILFGTAFALLMARGLTSDLRRLSRVATRVKGGSLNERADVRREDEIGLLAAAFNRMLDALHERAVENEIAHQKLANSQAQFAAMFRAIPDAVIVTDDERRVRMVNPATEAMFGYTAEELQNRNIEVVYASREEYEATAQLGSGNGTQNLGEARFRHRDGRLILGQILRAAVYDSRGIRVGSIALFRDITERKAAEERLRLSASVFSHAHEGIMITDAKGEIVEANNSYCTLTGYSQDELRGRNPRLLKSGAQDATFYQDMWRSLLENGYWHGDLWNRRADGELYAQLTRISAIYGDKGEVLNYICLATDITAVKNSQLMLEKMAYLDPLTQLPNRTLLADRMQQIMAQCRRDETLLAVCYLDLDGFKPVNDRWGHAAGDALLIAVAQRLREAVRSGDTVARIGGDEFVVLLGGLDNTAACDLSLRRVHEAIQRPFTLDQGVAQISASLGVSLFPKDSSDPDTLLRNADQAMYQAKQAGRNRIHLFDPERDRQARVRLEAQANVREALARGEYLLHYQPKVDMGRGRVVGMEALIRRRHPELGLLLPGEFLPALENGNLIQEVDWWVLETALSQTADWLKQGVRMPVSVNLSARLLQTPDFTDRLRALLKRHGEADLADLLELEILETVALQDFRHISQLMTECEPLGIGFSLDDFGTGYSSLSYLKHLPAKTLKIDQSFVRNLLSNDENHAIVQGVIGLAKAFHRQVVAEGVETVGHGQELLRMGCELGQGYGIAKPMPAEEVIEWVRQWQAPQAWRQEGAG</sequence>
<feature type="domain" description="PAS" evidence="8">
    <location>
        <begin position="259"/>
        <end position="305"/>
    </location>
</feature>
<dbReference type="InterPro" id="IPR000014">
    <property type="entry name" value="PAS"/>
</dbReference>
<dbReference type="GO" id="GO:0005886">
    <property type="term" value="C:plasma membrane"/>
    <property type="evidence" value="ECO:0007669"/>
    <property type="project" value="UniProtKB-SubCell"/>
</dbReference>
<dbReference type="NCBIfam" id="TIGR00254">
    <property type="entry name" value="GGDEF"/>
    <property type="match status" value="1"/>
</dbReference>
<gene>
    <name evidence="13" type="ORF">MoryE10_27380</name>
</gene>
<evidence type="ECO:0000259" key="11">
    <source>
        <dbReference type="PROSITE" id="PS50885"/>
    </source>
</evidence>
<dbReference type="SMART" id="SM00091">
    <property type="entry name" value="PAS"/>
    <property type="match status" value="2"/>
</dbReference>
<dbReference type="SMART" id="SM00086">
    <property type="entry name" value="PAC"/>
    <property type="match status" value="2"/>
</dbReference>
<evidence type="ECO:0000259" key="12">
    <source>
        <dbReference type="PROSITE" id="PS50887"/>
    </source>
</evidence>
<dbReference type="SMART" id="SM00052">
    <property type="entry name" value="EAL"/>
    <property type="match status" value="1"/>
</dbReference>
<dbReference type="Pfam" id="PF00989">
    <property type="entry name" value="PAS"/>
    <property type="match status" value="1"/>
</dbReference>
<evidence type="ECO:0000256" key="6">
    <source>
        <dbReference type="ARBA" id="ARBA00023136"/>
    </source>
</evidence>
<dbReference type="SMART" id="SM00304">
    <property type="entry name" value="HAMP"/>
    <property type="match status" value="1"/>
</dbReference>
<keyword evidence="6 7" id="KW-0472">Membrane</keyword>
<dbReference type="PROSITE" id="PS50887">
    <property type="entry name" value="GGDEF"/>
    <property type="match status" value="1"/>
</dbReference>
<dbReference type="PROSITE" id="PS50112">
    <property type="entry name" value="PAS"/>
    <property type="match status" value="2"/>
</dbReference>
<comment type="cofactor">
    <cofactor evidence="1">
        <name>Mg(2+)</name>
        <dbReference type="ChEBI" id="CHEBI:18420"/>
    </cofactor>
</comment>
<evidence type="ECO:0000313" key="13">
    <source>
        <dbReference type="EMBL" id="BBL72132.1"/>
    </source>
</evidence>
<feature type="domain" description="GGDEF" evidence="12">
    <location>
        <begin position="536"/>
        <end position="669"/>
    </location>
</feature>
<evidence type="ECO:0000259" key="8">
    <source>
        <dbReference type="PROSITE" id="PS50112"/>
    </source>
</evidence>
<dbReference type="InterPro" id="IPR000160">
    <property type="entry name" value="GGDEF_dom"/>
</dbReference>
<keyword evidence="3" id="KW-1003">Cell membrane</keyword>
<evidence type="ECO:0000256" key="4">
    <source>
        <dbReference type="ARBA" id="ARBA00022692"/>
    </source>
</evidence>
<dbReference type="FunFam" id="3.30.70.270:FF:000001">
    <property type="entry name" value="Diguanylate cyclase domain protein"/>
    <property type="match status" value="1"/>
</dbReference>
<evidence type="ECO:0000259" key="10">
    <source>
        <dbReference type="PROSITE" id="PS50883"/>
    </source>
</evidence>
<protein>
    <recommendedName>
        <fullName evidence="15">EAL domain-containing protein</fullName>
    </recommendedName>
</protein>
<evidence type="ECO:0000256" key="7">
    <source>
        <dbReference type="SAM" id="Phobius"/>
    </source>
</evidence>
<dbReference type="GO" id="GO:0003824">
    <property type="term" value="F:catalytic activity"/>
    <property type="evidence" value="ECO:0007669"/>
    <property type="project" value="UniProtKB-ARBA"/>
</dbReference>
<evidence type="ECO:0000256" key="5">
    <source>
        <dbReference type="ARBA" id="ARBA00022989"/>
    </source>
</evidence>
<dbReference type="KEGG" id="moz:MoryE10_27380"/>
<dbReference type="CDD" id="cd01948">
    <property type="entry name" value="EAL"/>
    <property type="match status" value="1"/>
</dbReference>
<evidence type="ECO:0000256" key="1">
    <source>
        <dbReference type="ARBA" id="ARBA00001946"/>
    </source>
</evidence>
<reference evidence="13" key="1">
    <citation type="submission" date="2019-06" db="EMBL/GenBank/DDBJ databases">
        <title>Complete genome sequence of Methylogaea oryzae strain JCM16910.</title>
        <authorList>
            <person name="Asakawa S."/>
        </authorList>
    </citation>
    <scope>NUCLEOTIDE SEQUENCE</scope>
    <source>
        <strain evidence="13">E10</strain>
    </source>
</reference>
<feature type="domain" description="PAC" evidence="9">
    <location>
        <begin position="452"/>
        <end position="504"/>
    </location>
</feature>
<accession>A0A8D4VT61</accession>
<dbReference type="GO" id="GO:0007165">
    <property type="term" value="P:signal transduction"/>
    <property type="evidence" value="ECO:0007669"/>
    <property type="project" value="InterPro"/>
</dbReference>
<dbReference type="Proteomes" id="UP000824988">
    <property type="component" value="Chromosome"/>
</dbReference>
<keyword evidence="4 7" id="KW-0812">Transmembrane</keyword>
<evidence type="ECO:0000256" key="2">
    <source>
        <dbReference type="ARBA" id="ARBA00004651"/>
    </source>
</evidence>
<dbReference type="Pfam" id="PF00990">
    <property type="entry name" value="GGDEF"/>
    <property type="match status" value="1"/>
</dbReference>
<organism evidence="13 14">
    <name type="scientific">Methylogaea oryzae</name>
    <dbReference type="NCBI Taxonomy" id="1295382"/>
    <lineage>
        <taxon>Bacteria</taxon>
        <taxon>Pseudomonadati</taxon>
        <taxon>Pseudomonadota</taxon>
        <taxon>Gammaproteobacteria</taxon>
        <taxon>Methylococcales</taxon>
        <taxon>Methylococcaceae</taxon>
        <taxon>Methylogaea</taxon>
    </lineage>
</organism>
<dbReference type="InterPro" id="IPR052155">
    <property type="entry name" value="Biofilm_reg_signaling"/>
</dbReference>
<evidence type="ECO:0000313" key="14">
    <source>
        <dbReference type="Proteomes" id="UP000824988"/>
    </source>
</evidence>
<dbReference type="InterPro" id="IPR001610">
    <property type="entry name" value="PAC"/>
</dbReference>
<dbReference type="PANTHER" id="PTHR44757:SF2">
    <property type="entry name" value="BIOFILM ARCHITECTURE MAINTENANCE PROTEIN MBAA"/>
    <property type="match status" value="1"/>
</dbReference>
<feature type="domain" description="EAL" evidence="10">
    <location>
        <begin position="678"/>
        <end position="933"/>
    </location>
</feature>
<dbReference type="SMART" id="SM00267">
    <property type="entry name" value="GGDEF"/>
    <property type="match status" value="1"/>
</dbReference>
<dbReference type="Pfam" id="PF17203">
    <property type="entry name" value="sCache_3_2"/>
    <property type="match status" value="1"/>
</dbReference>
<dbReference type="CDD" id="cd00130">
    <property type="entry name" value="PAS"/>
    <property type="match status" value="2"/>
</dbReference>
<feature type="domain" description="HAMP" evidence="11">
    <location>
        <begin position="195"/>
        <end position="247"/>
    </location>
</feature>